<dbReference type="EMBL" id="FTMS01000007">
    <property type="protein sequence ID" value="SIQ35459.1"/>
    <property type="molecule type" value="Genomic_DNA"/>
</dbReference>
<dbReference type="PANTHER" id="PTHR10357:SF179">
    <property type="entry name" value="NEUTRAL AND BASIC AMINO ACID TRANSPORT PROTEIN RBAT"/>
    <property type="match status" value="1"/>
</dbReference>
<organism evidence="5 6">
    <name type="scientific">Alkalispirochaeta americana</name>
    <dbReference type="NCBI Taxonomy" id="159291"/>
    <lineage>
        <taxon>Bacteria</taxon>
        <taxon>Pseudomonadati</taxon>
        <taxon>Spirochaetota</taxon>
        <taxon>Spirochaetia</taxon>
        <taxon>Spirochaetales</taxon>
        <taxon>Spirochaetaceae</taxon>
        <taxon>Alkalispirochaeta</taxon>
    </lineage>
</organism>
<dbReference type="Pfam" id="PF00128">
    <property type="entry name" value="Alpha-amylase"/>
    <property type="match status" value="1"/>
</dbReference>
<keyword evidence="6" id="KW-1185">Reference proteome</keyword>
<evidence type="ECO:0000256" key="3">
    <source>
        <dbReference type="ARBA" id="ARBA00023295"/>
    </source>
</evidence>
<dbReference type="STRING" id="159291.SAMN05920897_107117"/>
<evidence type="ECO:0000259" key="4">
    <source>
        <dbReference type="SMART" id="SM00642"/>
    </source>
</evidence>
<dbReference type="SUPFAM" id="SSF51445">
    <property type="entry name" value="(Trans)glycosidases"/>
    <property type="match status" value="1"/>
</dbReference>
<keyword evidence="3" id="KW-0326">Glycosidase</keyword>
<dbReference type="OrthoDB" id="9805159at2"/>
<dbReference type="Gene3D" id="3.20.20.80">
    <property type="entry name" value="Glycosidases"/>
    <property type="match status" value="1"/>
</dbReference>
<name>A0A1N6S314_9SPIO</name>
<reference evidence="5 6" key="1">
    <citation type="submission" date="2017-01" db="EMBL/GenBank/DDBJ databases">
        <authorList>
            <person name="Mah S.A."/>
            <person name="Swanson W.J."/>
            <person name="Moy G.W."/>
            <person name="Vacquier V.D."/>
        </authorList>
    </citation>
    <scope>NUCLEOTIDE SEQUENCE [LARGE SCALE GENOMIC DNA]</scope>
    <source>
        <strain evidence="5 6">ASpG1</strain>
    </source>
</reference>
<evidence type="ECO:0000256" key="1">
    <source>
        <dbReference type="ARBA" id="ARBA00008061"/>
    </source>
</evidence>
<dbReference type="FunFam" id="3.20.20.80:FF:000064">
    <property type="entry name" value="Oligo-1,6-glucosidase"/>
    <property type="match status" value="1"/>
</dbReference>
<gene>
    <name evidence="5" type="ORF">SAMN05920897_107117</name>
</gene>
<dbReference type="InterPro" id="IPR006047">
    <property type="entry name" value="GH13_cat_dom"/>
</dbReference>
<accession>A0A1N6S314</accession>
<dbReference type="GO" id="GO:0004556">
    <property type="term" value="F:alpha-amylase activity"/>
    <property type="evidence" value="ECO:0007669"/>
    <property type="project" value="TreeGrafter"/>
</dbReference>
<proteinExistence type="inferred from homology"/>
<dbReference type="RefSeq" id="WP_076488545.1">
    <property type="nucleotide sequence ID" value="NZ_FTMS01000007.1"/>
</dbReference>
<evidence type="ECO:0000313" key="6">
    <source>
        <dbReference type="Proteomes" id="UP000186400"/>
    </source>
</evidence>
<dbReference type="Gene3D" id="3.90.400.10">
    <property type="entry name" value="Oligo-1,6-glucosidase, Domain 2"/>
    <property type="match status" value="1"/>
</dbReference>
<dbReference type="FunFam" id="3.90.400.10:FF:000002">
    <property type="entry name" value="Sucrose isomerase"/>
    <property type="match status" value="1"/>
</dbReference>
<sequence length="584" mass="65285">MNGQSWWQDGAIYHIYPRSFHDTNGDGLGDLRGITEKLPYLQDLGVDAIWMGPVFLSPQVDNGYDISDYCDIDPLFGTLADMDELIEAAQGRGIRVLLDLVFNHTSDLHPWFVSSRDDPRGPHGDWYIWRDAPPEGGLPNNWRGFFSLPAWTWCPRRGQYYLHLFAAQQPDLNWENPAVREALAGVARFWLDRGVDGFRMDVINLISKRQGLPSIPPGESPAGYFIDGPRVLPWLQEFRRDLSRERKNHEELLLVGETPGISPEAARAYTGGGPEGPALDMVLLFDHLAVDHGPGGRWDPRPLRISALRQVTARWQGELQEPSWPSLYLSNHDQPRVVSRFGDPREYRYESATALATAFYLQRGTPVIYQGDEIAMANYPLASPGELQDIESINALEALCAGGMARDAAFERIRHEARDNGRTPFQWSSEEQAGFSRGEPWFPLNPDYPRWNARAQAGEGAPGSVLAFFRRLLALRKGHEVLRRGGFSLVPVDEESPLFGFCRDLTPWRDLGGEIAQAGEGPERAYIWVNLSGSEERLPSGAGGDLVGEETALALSNYSAPGETGLLRPWEARVYLRTHRGGAS</sequence>
<dbReference type="SMART" id="SM00642">
    <property type="entry name" value="Aamy"/>
    <property type="match status" value="1"/>
</dbReference>
<dbReference type="GO" id="GO:0009313">
    <property type="term" value="P:oligosaccharide catabolic process"/>
    <property type="evidence" value="ECO:0007669"/>
    <property type="project" value="TreeGrafter"/>
</dbReference>
<dbReference type="InterPro" id="IPR017853">
    <property type="entry name" value="GH"/>
</dbReference>
<keyword evidence="2" id="KW-0378">Hydrolase</keyword>
<feature type="domain" description="Glycosyl hydrolase family 13 catalytic" evidence="4">
    <location>
        <begin position="14"/>
        <end position="422"/>
    </location>
</feature>
<protein>
    <submittedName>
        <fullName evidence="5">Oligo-1,6-glucosidase</fullName>
    </submittedName>
</protein>
<dbReference type="CDD" id="cd11333">
    <property type="entry name" value="AmyAc_SI_OligoGlu_DGase"/>
    <property type="match status" value="1"/>
</dbReference>
<dbReference type="Proteomes" id="UP000186400">
    <property type="component" value="Unassembled WGS sequence"/>
</dbReference>
<dbReference type="InterPro" id="IPR045857">
    <property type="entry name" value="O16G_dom_2"/>
</dbReference>
<dbReference type="PANTHER" id="PTHR10357">
    <property type="entry name" value="ALPHA-AMYLASE FAMILY MEMBER"/>
    <property type="match status" value="1"/>
</dbReference>
<dbReference type="AlphaFoldDB" id="A0A1N6S314"/>
<evidence type="ECO:0000256" key="2">
    <source>
        <dbReference type="ARBA" id="ARBA00022801"/>
    </source>
</evidence>
<evidence type="ECO:0000313" key="5">
    <source>
        <dbReference type="EMBL" id="SIQ35459.1"/>
    </source>
</evidence>
<comment type="similarity">
    <text evidence="1">Belongs to the glycosyl hydrolase 13 family.</text>
</comment>